<dbReference type="EMBL" id="JAJSOF020000001">
    <property type="protein sequence ID" value="KAJ4452332.1"/>
    <property type="molecule type" value="Genomic_DNA"/>
</dbReference>
<dbReference type="Proteomes" id="UP001148838">
    <property type="component" value="Unassembled WGS sequence"/>
</dbReference>
<feature type="domain" description="Thiolase N-terminal" evidence="7">
    <location>
        <begin position="1"/>
        <end position="242"/>
    </location>
</feature>
<dbReference type="InterPro" id="IPR020615">
    <property type="entry name" value="Thiolase_acyl_enz_int_AS"/>
</dbReference>
<dbReference type="Pfam" id="PF00108">
    <property type="entry name" value="Thiolase_N"/>
    <property type="match status" value="1"/>
</dbReference>
<dbReference type="InterPro" id="IPR016039">
    <property type="entry name" value="Thiolase-like"/>
</dbReference>
<comment type="caution">
    <text evidence="9">The sequence shown here is derived from an EMBL/GenBank/DDBJ whole genome shotgun (WGS) entry which is preliminary data.</text>
</comment>
<dbReference type="PANTHER" id="PTHR18919:SF156">
    <property type="entry name" value="ACETYL-COA ACETYLTRANSFERASE, MITOCHONDRIAL"/>
    <property type="match status" value="1"/>
</dbReference>
<proteinExistence type="inferred from homology"/>
<evidence type="ECO:0000256" key="6">
    <source>
        <dbReference type="RuleBase" id="RU003557"/>
    </source>
</evidence>
<keyword evidence="2 6" id="KW-0808">Transferase</keyword>
<keyword evidence="10" id="KW-1185">Reference proteome</keyword>
<dbReference type="InterPro" id="IPR020616">
    <property type="entry name" value="Thiolase_N"/>
</dbReference>
<dbReference type="InterPro" id="IPR002155">
    <property type="entry name" value="Thiolase"/>
</dbReference>
<evidence type="ECO:0000259" key="7">
    <source>
        <dbReference type="Pfam" id="PF00108"/>
    </source>
</evidence>
<comment type="similarity">
    <text evidence="1 6">Belongs to the thiolase-like superfamily. Thiolase family.</text>
</comment>
<evidence type="ECO:0000256" key="3">
    <source>
        <dbReference type="ARBA" id="ARBA00022723"/>
    </source>
</evidence>
<dbReference type="Gene3D" id="3.40.47.10">
    <property type="match status" value="1"/>
</dbReference>
<dbReference type="NCBIfam" id="TIGR01930">
    <property type="entry name" value="AcCoA-C-Actrans"/>
    <property type="match status" value="1"/>
</dbReference>
<dbReference type="SUPFAM" id="SSF53901">
    <property type="entry name" value="Thiolase-like"/>
    <property type="match status" value="2"/>
</dbReference>
<evidence type="ECO:0000313" key="9">
    <source>
        <dbReference type="EMBL" id="KAJ4452332.1"/>
    </source>
</evidence>
<dbReference type="PROSITE" id="PS00098">
    <property type="entry name" value="THIOLASE_1"/>
    <property type="match status" value="1"/>
</dbReference>
<dbReference type="InterPro" id="IPR020617">
    <property type="entry name" value="Thiolase_C"/>
</dbReference>
<dbReference type="Pfam" id="PF02803">
    <property type="entry name" value="Thiolase_C"/>
    <property type="match status" value="1"/>
</dbReference>
<evidence type="ECO:0000256" key="1">
    <source>
        <dbReference type="ARBA" id="ARBA00010982"/>
    </source>
</evidence>
<gene>
    <name evidence="9" type="primary">ACAT1</name>
    <name evidence="9" type="ORF">ANN_03857</name>
</gene>
<protein>
    <submittedName>
        <fullName evidence="9">Acetyl-CoA acetyltransferase, mitochondrial</fullName>
    </submittedName>
</protein>
<evidence type="ECO:0000256" key="2">
    <source>
        <dbReference type="ARBA" id="ARBA00022679"/>
    </source>
</evidence>
<evidence type="ECO:0000313" key="10">
    <source>
        <dbReference type="Proteomes" id="UP001148838"/>
    </source>
</evidence>
<keyword evidence="5 6" id="KW-0012">Acyltransferase</keyword>
<evidence type="ECO:0000259" key="8">
    <source>
        <dbReference type="Pfam" id="PF02803"/>
    </source>
</evidence>
<organism evidence="9 10">
    <name type="scientific">Periplaneta americana</name>
    <name type="common">American cockroach</name>
    <name type="synonym">Blatta americana</name>
    <dbReference type="NCBI Taxonomy" id="6978"/>
    <lineage>
        <taxon>Eukaryota</taxon>
        <taxon>Metazoa</taxon>
        <taxon>Ecdysozoa</taxon>
        <taxon>Arthropoda</taxon>
        <taxon>Hexapoda</taxon>
        <taxon>Insecta</taxon>
        <taxon>Pterygota</taxon>
        <taxon>Neoptera</taxon>
        <taxon>Polyneoptera</taxon>
        <taxon>Dictyoptera</taxon>
        <taxon>Blattodea</taxon>
        <taxon>Blattoidea</taxon>
        <taxon>Blattidae</taxon>
        <taxon>Blattinae</taxon>
        <taxon>Periplaneta</taxon>
    </lineage>
</organism>
<name>A0ABQ8U2C0_PERAM</name>
<reference evidence="9 10" key="1">
    <citation type="journal article" date="2022" name="Allergy">
        <title>Genome assembly and annotation of Periplaneta americana reveal a comprehensive cockroach allergen profile.</title>
        <authorList>
            <person name="Wang L."/>
            <person name="Xiong Q."/>
            <person name="Saelim N."/>
            <person name="Wang L."/>
            <person name="Nong W."/>
            <person name="Wan A.T."/>
            <person name="Shi M."/>
            <person name="Liu X."/>
            <person name="Cao Q."/>
            <person name="Hui J.H.L."/>
            <person name="Sookrung N."/>
            <person name="Leung T.F."/>
            <person name="Tungtrongchitr A."/>
            <person name="Tsui S.K.W."/>
        </authorList>
    </citation>
    <scope>NUCLEOTIDE SEQUENCE [LARGE SCALE GENOMIC DNA]</scope>
    <source>
        <strain evidence="9">PWHHKU_190912</strain>
    </source>
</reference>
<dbReference type="CDD" id="cd00751">
    <property type="entry name" value="thiolase"/>
    <property type="match status" value="1"/>
</dbReference>
<feature type="domain" description="Thiolase C-terminal" evidence="8">
    <location>
        <begin position="251"/>
        <end position="331"/>
    </location>
</feature>
<keyword evidence="3" id="KW-0479">Metal-binding</keyword>
<sequence length="333" mass="35891">MQGAIERAGIPKEEVKEVLLGNVLQANVGQAPARQATLFAGLPKSTVCTTINKVCASGMKSVMLGSQALMCGLQDVVLAGGMESMSNVPFYMKRGETSYGGLKLNVSAALRKVLKRKQVDGVVFDGLTDVYNGIHMGNCAENTAKKMNITRDEQDEYAINSYKRSAQAYKDGIFKDELVPVSVKQKKGKPDLVITEDEEFKRVNFEKFKKLSTVFQKENGTVTAGNASTLNDAAAALVLMTSQAAERLGCKPLARVVGFYDAATEPIDFPIAPVFAVPKLLENCGVKKEDVALWEVNEAFSVVVLAFLKSLGIDPNKTNVHGGADPRALGHLL</sequence>
<dbReference type="PANTHER" id="PTHR18919">
    <property type="entry name" value="ACETYL-COA C-ACYLTRANSFERASE"/>
    <property type="match status" value="1"/>
</dbReference>
<evidence type="ECO:0000256" key="4">
    <source>
        <dbReference type="ARBA" id="ARBA00022958"/>
    </source>
</evidence>
<evidence type="ECO:0000256" key="5">
    <source>
        <dbReference type="ARBA" id="ARBA00023315"/>
    </source>
</evidence>
<keyword evidence="4" id="KW-0630">Potassium</keyword>
<accession>A0ABQ8U2C0</accession>